<gene>
    <name evidence="1" type="ORF">SMAX5B_004117</name>
</gene>
<dbReference type="AlphaFoldDB" id="A0A2U9B7V0"/>
<reference evidence="1 2" key="1">
    <citation type="submission" date="2017-12" db="EMBL/GenBank/DDBJ databases">
        <title>Integrating genomic resources of turbot (Scophthalmus maximus) in depth evaluation of genetic and physical mapping variation across individuals.</title>
        <authorList>
            <person name="Martinez P."/>
        </authorList>
    </citation>
    <scope>NUCLEOTIDE SEQUENCE [LARGE SCALE GENOMIC DNA]</scope>
</reference>
<dbReference type="EMBL" id="CP026246">
    <property type="protein sequence ID" value="AWP00018.1"/>
    <property type="molecule type" value="Genomic_DNA"/>
</dbReference>
<proteinExistence type="predicted"/>
<organism evidence="1 2">
    <name type="scientific">Scophthalmus maximus</name>
    <name type="common">Turbot</name>
    <name type="synonym">Psetta maxima</name>
    <dbReference type="NCBI Taxonomy" id="52904"/>
    <lineage>
        <taxon>Eukaryota</taxon>
        <taxon>Metazoa</taxon>
        <taxon>Chordata</taxon>
        <taxon>Craniata</taxon>
        <taxon>Vertebrata</taxon>
        <taxon>Euteleostomi</taxon>
        <taxon>Actinopterygii</taxon>
        <taxon>Neopterygii</taxon>
        <taxon>Teleostei</taxon>
        <taxon>Neoteleostei</taxon>
        <taxon>Acanthomorphata</taxon>
        <taxon>Carangaria</taxon>
        <taxon>Pleuronectiformes</taxon>
        <taxon>Pleuronectoidei</taxon>
        <taxon>Scophthalmidae</taxon>
        <taxon>Scophthalmus</taxon>
    </lineage>
</organism>
<name>A0A2U9B7V0_SCOMX</name>
<evidence type="ECO:0000313" key="1">
    <source>
        <dbReference type="EMBL" id="AWP00018.1"/>
    </source>
</evidence>
<protein>
    <submittedName>
        <fullName evidence="1">Uncharacterized protein</fullName>
    </submittedName>
</protein>
<dbReference type="Proteomes" id="UP000246464">
    <property type="component" value="Chromosome 4"/>
</dbReference>
<accession>A0A2U9B7V0</accession>
<keyword evidence="2" id="KW-1185">Reference proteome</keyword>
<evidence type="ECO:0000313" key="2">
    <source>
        <dbReference type="Proteomes" id="UP000246464"/>
    </source>
</evidence>
<sequence length="60" mass="6458">MGIGNRYLLIPSGKVETSDLGHRPTLLTSALTSSPLFEHLRRSPTEGRVDARAELRAAAA</sequence>